<dbReference type="PANTHER" id="PTHR11559">
    <property type="entry name" value="CARBOXYLESTERASE"/>
    <property type="match status" value="1"/>
</dbReference>
<feature type="chain" id="PRO_5041233812" evidence="1">
    <location>
        <begin position="20"/>
        <end position="619"/>
    </location>
</feature>
<dbReference type="InterPro" id="IPR002018">
    <property type="entry name" value="CarbesteraseB"/>
</dbReference>
<gene>
    <name evidence="3" type="ORF">NKR19_g4050</name>
</gene>
<feature type="domain" description="Carboxylesterase type B" evidence="2">
    <location>
        <begin position="51"/>
        <end position="531"/>
    </location>
</feature>
<name>A0AA38S618_9PEZI</name>
<sequence length="619" mass="65513">MQSFTRVILLFYVSTAVLSTPLPLGVNFEKRASLPVLTLPYASYRAASYNQASDIYTFKNIRYAAPPVGNLRWAKPAPPLVNTTLQDGSYGHACIQSSVKGLNVLGSGNQSPVGAAINQFLGGIPIPLFSGGDEDCLFLDVYVPGKALKKPSLKLPVAVWIYGGAYVFGSKDTLQPELPFYDGSGLMGAANNNLIFVTMNYRLGAYGFLAGTTMEREGLPNAGLWDQRAAFQWVRDHISLLGGDPTRVTAMGESAGAGSIMHHLIAQGGKLDPLFSRAILQSPAFQMMWDRAGTVQDTFDTFASLAGCAGQGLACLRSASPAAIAKANTAINSLVTPGSFAVGPTPDGSFIRQTPSLELATGNFWPLESAIQSHTSQESILFVSGAIQTDAQFSSFLTSVFPNYTAGAGLNSRVTSFYPSPTTKSSPYRSQSDRVAAFLRDSCFTCNIRHLTSALGDAKVWNMQYSVTPGWHGTDLIPTFYNPSFTPDSFLTNLATLMVPAIGLLISGISAGLQSYFASYITTGDPNTSRKILNLPPTVRWNHPDSGAGEVMAGVVNVGNWGFGTVGDNQNTQGACDFWRGFAAAVTALGGYAPPGAVVGQGLAKVEGDASGRFVGGNV</sequence>
<comment type="caution">
    <text evidence="3">The sequence shown here is derived from an EMBL/GenBank/DDBJ whole genome shotgun (WGS) entry which is preliminary data.</text>
</comment>
<dbReference type="PROSITE" id="PS00941">
    <property type="entry name" value="CARBOXYLESTERASE_B_2"/>
    <property type="match status" value="1"/>
</dbReference>
<keyword evidence="4" id="KW-1185">Reference proteome</keyword>
<evidence type="ECO:0000313" key="4">
    <source>
        <dbReference type="Proteomes" id="UP001174691"/>
    </source>
</evidence>
<evidence type="ECO:0000256" key="1">
    <source>
        <dbReference type="SAM" id="SignalP"/>
    </source>
</evidence>
<reference evidence="3" key="1">
    <citation type="submission" date="2022-07" db="EMBL/GenBank/DDBJ databases">
        <title>Fungi with potential for degradation of polypropylene.</title>
        <authorList>
            <person name="Gostincar C."/>
        </authorList>
    </citation>
    <scope>NUCLEOTIDE SEQUENCE</scope>
    <source>
        <strain evidence="3">EXF-13287</strain>
    </source>
</reference>
<dbReference type="AlphaFoldDB" id="A0AA38S618"/>
<dbReference type="Pfam" id="PF00135">
    <property type="entry name" value="COesterase"/>
    <property type="match status" value="1"/>
</dbReference>
<dbReference type="InterPro" id="IPR050309">
    <property type="entry name" value="Type-B_Carboxylest/Lipase"/>
</dbReference>
<protein>
    <submittedName>
        <fullName evidence="3">Alpha/beta-hydrolase</fullName>
    </submittedName>
</protein>
<dbReference type="Gene3D" id="3.40.50.1820">
    <property type="entry name" value="alpha/beta hydrolase"/>
    <property type="match status" value="1"/>
</dbReference>
<dbReference type="EMBL" id="JANBVN010000048">
    <property type="protein sequence ID" value="KAJ9156905.1"/>
    <property type="molecule type" value="Genomic_DNA"/>
</dbReference>
<dbReference type="SUPFAM" id="SSF53474">
    <property type="entry name" value="alpha/beta-Hydrolases"/>
    <property type="match status" value="1"/>
</dbReference>
<dbReference type="InterPro" id="IPR029058">
    <property type="entry name" value="AB_hydrolase_fold"/>
</dbReference>
<evidence type="ECO:0000259" key="2">
    <source>
        <dbReference type="Pfam" id="PF00135"/>
    </source>
</evidence>
<proteinExistence type="predicted"/>
<dbReference type="Proteomes" id="UP001174691">
    <property type="component" value="Unassembled WGS sequence"/>
</dbReference>
<evidence type="ECO:0000313" key="3">
    <source>
        <dbReference type="EMBL" id="KAJ9156905.1"/>
    </source>
</evidence>
<keyword evidence="1" id="KW-0732">Signal</keyword>
<dbReference type="InterPro" id="IPR019819">
    <property type="entry name" value="Carboxylesterase_B_CS"/>
</dbReference>
<feature type="signal peptide" evidence="1">
    <location>
        <begin position="1"/>
        <end position="19"/>
    </location>
</feature>
<accession>A0AA38S618</accession>
<organism evidence="3 4">
    <name type="scientific">Coniochaeta hoffmannii</name>
    <dbReference type="NCBI Taxonomy" id="91930"/>
    <lineage>
        <taxon>Eukaryota</taxon>
        <taxon>Fungi</taxon>
        <taxon>Dikarya</taxon>
        <taxon>Ascomycota</taxon>
        <taxon>Pezizomycotina</taxon>
        <taxon>Sordariomycetes</taxon>
        <taxon>Sordariomycetidae</taxon>
        <taxon>Coniochaetales</taxon>
        <taxon>Coniochaetaceae</taxon>
        <taxon>Coniochaeta</taxon>
    </lineage>
</organism>